<gene>
    <name evidence="1" type="ORF">SAMN02745108_02421</name>
</gene>
<organism evidence="1 2">
    <name type="scientific">Fibrobacter intestinalis</name>
    <dbReference type="NCBI Taxonomy" id="28122"/>
    <lineage>
        <taxon>Bacteria</taxon>
        <taxon>Pseudomonadati</taxon>
        <taxon>Fibrobacterota</taxon>
        <taxon>Fibrobacteria</taxon>
        <taxon>Fibrobacterales</taxon>
        <taxon>Fibrobacteraceae</taxon>
        <taxon>Fibrobacter</taxon>
    </lineage>
</organism>
<dbReference type="STRING" id="28122.SAMN02745108_02421"/>
<dbReference type="Proteomes" id="UP000190449">
    <property type="component" value="Unassembled WGS sequence"/>
</dbReference>
<dbReference type="EMBL" id="FUWU01000054">
    <property type="protein sequence ID" value="SKA07571.1"/>
    <property type="molecule type" value="Genomic_DNA"/>
</dbReference>
<dbReference type="AlphaFoldDB" id="A0A1T4QVQ8"/>
<name>A0A1T4QVQ8_9BACT</name>
<protein>
    <recommendedName>
        <fullName evidence="3">G domain-containing protein</fullName>
    </recommendedName>
</protein>
<sequence length="129" mass="14866">MKIILLAGNANVGKTSTMNIVYDRLIREGAILDKGTPPEQSEKRKKDFECVLLYKGQKVAVHSEGDFLNECFEAIERFRESADILVLACRKRMRAKLEERIKKFSMECEIVEKMLSDDEQKALEILQKI</sequence>
<evidence type="ECO:0008006" key="3">
    <source>
        <dbReference type="Google" id="ProtNLM"/>
    </source>
</evidence>
<proteinExistence type="predicted"/>
<evidence type="ECO:0000313" key="2">
    <source>
        <dbReference type="Proteomes" id="UP000190449"/>
    </source>
</evidence>
<accession>A0A1T4QVQ8</accession>
<evidence type="ECO:0000313" key="1">
    <source>
        <dbReference type="EMBL" id="SKA07571.1"/>
    </source>
</evidence>
<reference evidence="1 2" key="1">
    <citation type="submission" date="2017-02" db="EMBL/GenBank/DDBJ databases">
        <authorList>
            <person name="Peterson S.W."/>
        </authorList>
    </citation>
    <scope>NUCLEOTIDE SEQUENCE [LARGE SCALE GENOMIC DNA]</scope>
    <source>
        <strain evidence="1 2">ATCC 43854</strain>
    </source>
</reference>